<evidence type="ECO:0000313" key="5">
    <source>
        <dbReference type="EMBL" id="CAI3974528.1"/>
    </source>
</evidence>
<feature type="region of interest" description="Disordered" evidence="3">
    <location>
        <begin position="393"/>
        <end position="543"/>
    </location>
</feature>
<dbReference type="SUPFAM" id="SSF47473">
    <property type="entry name" value="EF-hand"/>
    <property type="match status" value="1"/>
</dbReference>
<feature type="domain" description="EF-hand" evidence="4">
    <location>
        <begin position="780"/>
        <end position="815"/>
    </location>
</feature>
<evidence type="ECO:0000256" key="3">
    <source>
        <dbReference type="SAM" id="MobiDB-lite"/>
    </source>
</evidence>
<dbReference type="Proteomes" id="UP001152797">
    <property type="component" value="Unassembled WGS sequence"/>
</dbReference>
<evidence type="ECO:0000256" key="2">
    <source>
        <dbReference type="SAM" id="Coils"/>
    </source>
</evidence>
<dbReference type="CDD" id="cd22968">
    <property type="entry name" value="DD_EFCAB5"/>
    <property type="match status" value="1"/>
</dbReference>
<proteinExistence type="predicted"/>
<reference evidence="5" key="1">
    <citation type="submission" date="2022-10" db="EMBL/GenBank/DDBJ databases">
        <authorList>
            <person name="Chen Y."/>
            <person name="Dougan E. K."/>
            <person name="Chan C."/>
            <person name="Rhodes N."/>
            <person name="Thang M."/>
        </authorList>
    </citation>
    <scope>NUCLEOTIDE SEQUENCE</scope>
</reference>
<feature type="region of interest" description="Disordered" evidence="3">
    <location>
        <begin position="34"/>
        <end position="72"/>
    </location>
</feature>
<dbReference type="PROSITE" id="PS00018">
    <property type="entry name" value="EF_HAND_1"/>
    <property type="match status" value="1"/>
</dbReference>
<dbReference type="GO" id="GO:0005509">
    <property type="term" value="F:calcium ion binding"/>
    <property type="evidence" value="ECO:0007669"/>
    <property type="project" value="InterPro"/>
</dbReference>
<keyword evidence="2" id="KW-0175">Coiled coil</keyword>
<sequence>MSDLENSNRVRDEVAAILQGLSLDKSFFSQKLSSDSAHKLVPRNPDGTEQEGQRGSARLSIGGNKAPAVGTGFRRRPSMVARRFPDFDVYLSESLMPVLAQALDALGRQVSRMKLQGDKLDARVRARFNPITWLAQQLLRRHPRVASTPRRMALYRNFHDWADQERGRRELLRSKPKFLEVFNGFMQNGIVGRNSLTRILEAVDDIFHLKGALKDSQMVQQEVLKGGPSRATHRRGSLGGDAVSFDQFWFKMANVIVKHDGILLSTIQEGRRLQKLREEEQVRALEAARREEERRQKEAKAIRKLNNAFSALYPKLSQDEALKSILDGKTLTGEFLKPTDPEYASQVAPHGPHVLLLAELMNLLGLETRSEKENLGGLEAEDDGRRLFRNKVQHQTEEVEKAEAEEEKAAKDKRQKAGKRQGKGSKEEPREASPTKKGSKEDPGLAKRGSKEDVAKRGSKEDAGLLKRGSKEDVSAKRGSKEDPGLVKRGSTKEDVAAKRGSKESAAPGSKRGSKEDTGSKPGSKQASKEEPPEEMPATDDRWWDSTLKSSWKILQAACSAERTGIVEAEVLRKLLAVPDDISLTKHKVTAELQKVAENGVQDVHEVLEKKKQKPTMEELSLKYGMSHPRLMFFHDLFESFLPVKEDGSPGTCGYPENPSVIDRKTMFSLLKQLQPTLTEAEFEARFKRLDHDASGVIEFDEFVRWVYDDEVEVVGSAEKVKRTFEELADDMDVDLKLIMYVYDCFKFELGSQVDEYPKTCAAIPKEQACALAGILVKNLTRKKFDRYWEMIDVDQKAAVTFDDFCELLDFEDMPEEILAKYNSED</sequence>
<dbReference type="AlphaFoldDB" id="A0A9P1BLD1"/>
<reference evidence="6 7" key="2">
    <citation type="submission" date="2024-05" db="EMBL/GenBank/DDBJ databases">
        <authorList>
            <person name="Chen Y."/>
            <person name="Shah S."/>
            <person name="Dougan E. K."/>
            <person name="Thang M."/>
            <person name="Chan C."/>
        </authorList>
    </citation>
    <scope>NUCLEOTIDE SEQUENCE [LARGE SCALE GENOMIC DNA]</scope>
</reference>
<name>A0A9P1BLD1_9DINO</name>
<dbReference type="OrthoDB" id="445413at2759"/>
<feature type="domain" description="EF-hand" evidence="4">
    <location>
        <begin position="678"/>
        <end position="713"/>
    </location>
</feature>
<evidence type="ECO:0000259" key="4">
    <source>
        <dbReference type="PROSITE" id="PS50222"/>
    </source>
</evidence>
<dbReference type="Gene3D" id="1.10.238.10">
    <property type="entry name" value="EF-hand"/>
    <property type="match status" value="1"/>
</dbReference>
<dbReference type="PROSITE" id="PS50222">
    <property type="entry name" value="EF_HAND_2"/>
    <property type="match status" value="2"/>
</dbReference>
<evidence type="ECO:0000313" key="7">
    <source>
        <dbReference type="Proteomes" id="UP001152797"/>
    </source>
</evidence>
<feature type="compositionally biased region" description="Basic residues" evidence="3">
    <location>
        <begin position="413"/>
        <end position="423"/>
    </location>
</feature>
<accession>A0A9P1BLD1</accession>
<evidence type="ECO:0000313" key="6">
    <source>
        <dbReference type="EMBL" id="CAL4761840.1"/>
    </source>
</evidence>
<feature type="coiled-coil region" evidence="2">
    <location>
        <begin position="275"/>
        <end position="308"/>
    </location>
</feature>
<dbReference type="InterPro" id="IPR002048">
    <property type="entry name" value="EF_hand_dom"/>
</dbReference>
<dbReference type="InterPro" id="IPR011992">
    <property type="entry name" value="EF-hand-dom_pair"/>
</dbReference>
<dbReference type="EMBL" id="CAMXCT030000141">
    <property type="protein sequence ID" value="CAL4761840.1"/>
    <property type="molecule type" value="Genomic_DNA"/>
</dbReference>
<feature type="compositionally biased region" description="Basic and acidic residues" evidence="3">
    <location>
        <begin position="394"/>
        <end position="412"/>
    </location>
</feature>
<dbReference type="EMBL" id="CAMXCT020000141">
    <property type="protein sequence ID" value="CAL1127903.1"/>
    <property type="molecule type" value="Genomic_DNA"/>
</dbReference>
<dbReference type="InterPro" id="IPR018247">
    <property type="entry name" value="EF_Hand_1_Ca_BS"/>
</dbReference>
<gene>
    <name evidence="5" type="ORF">C1SCF055_LOCUS2922</name>
</gene>
<comment type="caution">
    <text evidence="5">The sequence shown here is derived from an EMBL/GenBank/DDBJ whole genome shotgun (WGS) entry which is preliminary data.</text>
</comment>
<feature type="compositionally biased region" description="Basic and acidic residues" evidence="3">
    <location>
        <begin position="424"/>
        <end position="503"/>
    </location>
</feature>
<protein>
    <submittedName>
        <fullName evidence="6">EF-hand domain-containing protein</fullName>
    </submittedName>
</protein>
<keyword evidence="1" id="KW-0106">Calcium</keyword>
<organism evidence="5">
    <name type="scientific">Cladocopium goreaui</name>
    <dbReference type="NCBI Taxonomy" id="2562237"/>
    <lineage>
        <taxon>Eukaryota</taxon>
        <taxon>Sar</taxon>
        <taxon>Alveolata</taxon>
        <taxon>Dinophyceae</taxon>
        <taxon>Suessiales</taxon>
        <taxon>Symbiodiniaceae</taxon>
        <taxon>Cladocopium</taxon>
    </lineage>
</organism>
<dbReference type="EMBL" id="CAMXCT010000141">
    <property type="protein sequence ID" value="CAI3974528.1"/>
    <property type="molecule type" value="Genomic_DNA"/>
</dbReference>
<keyword evidence="7" id="KW-1185">Reference proteome</keyword>
<dbReference type="CDD" id="cd00051">
    <property type="entry name" value="EFh"/>
    <property type="match status" value="1"/>
</dbReference>
<evidence type="ECO:0000256" key="1">
    <source>
        <dbReference type="ARBA" id="ARBA00022837"/>
    </source>
</evidence>